<sequence length="50" mass="5586">MIFPKQYMNQTNPWSAKFLPAMVILSLPLAIFFIAKGCVSLLVKAKLKAC</sequence>
<reference evidence="3" key="1">
    <citation type="submission" date="2023-09" db="EMBL/GenBank/DDBJ databases">
        <authorList>
            <person name="Li S."/>
            <person name="Li X."/>
            <person name="Zhang C."/>
            <person name="Zhao Z."/>
        </authorList>
    </citation>
    <scope>NUCLEOTIDE SEQUENCE [LARGE SCALE GENOMIC DNA]</scope>
    <source>
        <strain evidence="3">SQ149</strain>
    </source>
</reference>
<keyword evidence="1" id="KW-1133">Transmembrane helix</keyword>
<protein>
    <submittedName>
        <fullName evidence="2">Uncharacterized protein</fullName>
    </submittedName>
</protein>
<evidence type="ECO:0000313" key="3">
    <source>
        <dbReference type="Proteomes" id="UP001258994"/>
    </source>
</evidence>
<organism evidence="2 3">
    <name type="scientific">Thalassotalea psychrophila</name>
    <dbReference type="NCBI Taxonomy" id="3065647"/>
    <lineage>
        <taxon>Bacteria</taxon>
        <taxon>Pseudomonadati</taxon>
        <taxon>Pseudomonadota</taxon>
        <taxon>Gammaproteobacteria</taxon>
        <taxon>Alteromonadales</taxon>
        <taxon>Colwelliaceae</taxon>
        <taxon>Thalassotalea</taxon>
    </lineage>
</organism>
<dbReference type="RefSeq" id="WP_348389934.1">
    <property type="nucleotide sequence ID" value="NZ_CP134145.1"/>
</dbReference>
<proteinExistence type="predicted"/>
<keyword evidence="3" id="KW-1185">Reference proteome</keyword>
<dbReference type="Proteomes" id="UP001258994">
    <property type="component" value="Chromosome"/>
</dbReference>
<name>A0ABY9TPT7_9GAMM</name>
<evidence type="ECO:0000313" key="2">
    <source>
        <dbReference type="EMBL" id="WNC70797.1"/>
    </source>
</evidence>
<keyword evidence="1" id="KW-0472">Membrane</keyword>
<gene>
    <name evidence="2" type="ORF">RGQ13_11710</name>
</gene>
<accession>A0ABY9TPT7</accession>
<dbReference type="EMBL" id="CP134145">
    <property type="protein sequence ID" value="WNC70797.1"/>
    <property type="molecule type" value="Genomic_DNA"/>
</dbReference>
<feature type="transmembrane region" description="Helical" evidence="1">
    <location>
        <begin position="20"/>
        <end position="43"/>
    </location>
</feature>
<keyword evidence="1" id="KW-0812">Transmembrane</keyword>
<evidence type="ECO:0000256" key="1">
    <source>
        <dbReference type="SAM" id="Phobius"/>
    </source>
</evidence>